<dbReference type="EMBL" id="CP042188">
    <property type="protein sequence ID" value="QDS70485.1"/>
    <property type="molecule type" value="Genomic_DNA"/>
</dbReference>
<sequence length="620" mass="70856">MARKTSSWSTDDSAPAILKPRGRKRNERRASSQPDQWMGDTSSTAVGDEVVEATRFVNKRTRKKLRFSQNSTKVKTWNPIFATSRQPRKSEIWVDTKRSMNADGEESTLFLQDTAGSLIRRRFDEVRQFCEGAELVTLRAGRGDAGNKRNIWLDVRACSKDPRGGCLQQYPNPLTARLLYEKLKENTVRRDRTLIYVANLGPYCVLALTENTPFHQVDALRSAVRTHLAYRSLFRVLSSDRGYPMFQLHLHITFFSFRDHIESTKIRQWTDLSFLNPDLNKESTCGIFKSRFSLVLCGSDDQHWTGWAFSDRDLVENELVEHEFQCDTMLPHEDPIASDNVGGRVVDANTPIRDARAYFLVIFEIRIAAVSSEWEVLVRAVERGVEDFDRYLTSTTRRRAQKIWQKASNWEKDASALITQLAKVLAETVRALENFCSPHGDIAFFDNIGPSQREQDQTTWALESITHSFASLKSNYQRLVTLNDNCQQLARTLELLLTADSNEAVRHTILMTEWTILVFSPIALSITYFSMPELPFKPTPQVFFVACALVLLLVKLLFDLSGGNVHETWWWRSMIWLSNLSHSGSRTSSDGKGIGDGPVRHLWRRSPTSLEDTEMETIAV</sequence>
<keyword evidence="3" id="KW-1185">Reference proteome</keyword>
<name>A0A517L4B9_9PEZI</name>
<feature type="region of interest" description="Disordered" evidence="1">
    <location>
        <begin position="1"/>
        <end position="44"/>
    </location>
</feature>
<dbReference type="AlphaFoldDB" id="A0A517L4B9"/>
<evidence type="ECO:0000256" key="1">
    <source>
        <dbReference type="SAM" id="MobiDB-lite"/>
    </source>
</evidence>
<dbReference type="OrthoDB" id="5428055at2759"/>
<gene>
    <name evidence="2" type="ORF">FKW77_010069</name>
</gene>
<feature type="compositionally biased region" description="Polar residues" evidence="1">
    <location>
        <begin position="31"/>
        <end position="44"/>
    </location>
</feature>
<organism evidence="2 3">
    <name type="scientific">Venturia effusa</name>
    <dbReference type="NCBI Taxonomy" id="50376"/>
    <lineage>
        <taxon>Eukaryota</taxon>
        <taxon>Fungi</taxon>
        <taxon>Dikarya</taxon>
        <taxon>Ascomycota</taxon>
        <taxon>Pezizomycotina</taxon>
        <taxon>Dothideomycetes</taxon>
        <taxon>Pleosporomycetidae</taxon>
        <taxon>Venturiales</taxon>
        <taxon>Venturiaceae</taxon>
        <taxon>Venturia</taxon>
    </lineage>
</organism>
<dbReference type="Proteomes" id="UP000316270">
    <property type="component" value="Chromosome 4"/>
</dbReference>
<feature type="compositionally biased region" description="Polar residues" evidence="1">
    <location>
        <begin position="1"/>
        <end position="12"/>
    </location>
</feature>
<evidence type="ECO:0000313" key="2">
    <source>
        <dbReference type="EMBL" id="QDS70485.1"/>
    </source>
</evidence>
<evidence type="ECO:0000313" key="3">
    <source>
        <dbReference type="Proteomes" id="UP000316270"/>
    </source>
</evidence>
<accession>A0A517L4B9</accession>
<dbReference type="STRING" id="50376.A0A517L4B9"/>
<reference evidence="2 3" key="1">
    <citation type="submission" date="2019-07" db="EMBL/GenBank/DDBJ databases">
        <title>Finished genome of Venturia effusa.</title>
        <authorList>
            <person name="Young C.A."/>
            <person name="Cox M.P."/>
            <person name="Ganley A.R.D."/>
            <person name="David W.J."/>
        </authorList>
    </citation>
    <scope>NUCLEOTIDE SEQUENCE [LARGE SCALE GENOMIC DNA]</scope>
    <source>
        <strain evidence="3">albino</strain>
    </source>
</reference>
<proteinExistence type="predicted"/>
<protein>
    <submittedName>
        <fullName evidence="2">Uncharacterized protein</fullName>
    </submittedName>
</protein>